<organism evidence="1 2">
    <name type="scientific">Nocardia sputorum</name>
    <dbReference type="NCBI Taxonomy" id="2984338"/>
    <lineage>
        <taxon>Bacteria</taxon>
        <taxon>Bacillati</taxon>
        <taxon>Actinomycetota</taxon>
        <taxon>Actinomycetes</taxon>
        <taxon>Mycobacteriales</taxon>
        <taxon>Nocardiaceae</taxon>
        <taxon>Nocardia</taxon>
    </lineage>
</organism>
<evidence type="ECO:0008006" key="3">
    <source>
        <dbReference type="Google" id="ProtNLM"/>
    </source>
</evidence>
<sequence length="99" mass="10408">MSEFAAVWERLVCAGAETGASGHGSTKALYGHDPDGIEFEVCWLVPDEHVEEALRPGAAMTAPLDIAAEIARYGATTPGGPRTDATVWERVAARLAAGR</sequence>
<reference evidence="1 2" key="1">
    <citation type="submission" date="2022-11" db="EMBL/GenBank/DDBJ databases">
        <title>Genome Sequencing of Nocardia sp. ON39_IFM12276 and assembly.</title>
        <authorList>
            <person name="Shimojima M."/>
            <person name="Toyokawa M."/>
            <person name="Uesaka K."/>
        </authorList>
    </citation>
    <scope>NUCLEOTIDE SEQUENCE [LARGE SCALE GENOMIC DNA]</scope>
    <source>
        <strain evidence="1 2">IFM 12276</strain>
    </source>
</reference>
<evidence type="ECO:0000313" key="1">
    <source>
        <dbReference type="EMBL" id="BDU00023.1"/>
    </source>
</evidence>
<accession>A0ABM8CYC7</accession>
<dbReference type="EMBL" id="AP026978">
    <property type="protein sequence ID" value="BDU00023.1"/>
    <property type="molecule type" value="Genomic_DNA"/>
</dbReference>
<dbReference type="InterPro" id="IPR029068">
    <property type="entry name" value="Glyas_Bleomycin-R_OHBP_Dase"/>
</dbReference>
<evidence type="ECO:0000313" key="2">
    <source>
        <dbReference type="Proteomes" id="UP001317870"/>
    </source>
</evidence>
<protein>
    <recommendedName>
        <fullName evidence="3">Glyoxalase-like domain-containing protein</fullName>
    </recommendedName>
</protein>
<dbReference type="SUPFAM" id="SSF54593">
    <property type="entry name" value="Glyoxalase/Bleomycin resistance protein/Dihydroxybiphenyl dioxygenase"/>
    <property type="match status" value="1"/>
</dbReference>
<dbReference type="Proteomes" id="UP001317870">
    <property type="component" value="Chromosome"/>
</dbReference>
<proteinExistence type="predicted"/>
<dbReference type="Gene3D" id="3.10.180.10">
    <property type="entry name" value="2,3-Dihydroxybiphenyl 1,2-Dioxygenase, domain 1"/>
    <property type="match status" value="1"/>
</dbReference>
<name>A0ABM8CYC7_9NOCA</name>
<keyword evidence="2" id="KW-1185">Reference proteome</keyword>
<gene>
    <name evidence="1" type="ORF">IFM12276_30510</name>
</gene>